<organism evidence="1 2">
    <name type="scientific">Nocardia aurea</name>
    <dbReference type="NCBI Taxonomy" id="2144174"/>
    <lineage>
        <taxon>Bacteria</taxon>
        <taxon>Bacillati</taxon>
        <taxon>Actinomycetota</taxon>
        <taxon>Actinomycetes</taxon>
        <taxon>Mycobacteriales</taxon>
        <taxon>Nocardiaceae</taxon>
        <taxon>Nocardia</taxon>
    </lineage>
</organism>
<proteinExistence type="predicted"/>
<dbReference type="RefSeq" id="WP_357780033.1">
    <property type="nucleotide sequence ID" value="NZ_JBFAKC010000002.1"/>
</dbReference>
<comment type="caution">
    <text evidence="1">The sequence shown here is derived from an EMBL/GenBank/DDBJ whole genome shotgun (WGS) entry which is preliminary data.</text>
</comment>
<gene>
    <name evidence="1" type="ORF">AB0I48_03720</name>
</gene>
<dbReference type="Pfam" id="PF19459">
    <property type="entry name" value="DUF5996"/>
    <property type="match status" value="1"/>
</dbReference>
<dbReference type="EMBL" id="JBFAKC010000002">
    <property type="protein sequence ID" value="MEV0706652.1"/>
    <property type="molecule type" value="Genomic_DNA"/>
</dbReference>
<accession>A0ABV3FMK8</accession>
<sequence>MTDSVELLPALPYESWRPAKETLHRFTQIVGKVALATGIRRNHWWHITYRLTARGLSTVPLGDARGGPVFTCAFDFFDHVLRIADDRGTEVEIELSDRSVASFYTAVMDGLAELGVEVVLPHPHPFDLPDVGRPFAEDTEHANYDPDQVRRAHTVLVRVGRILEEFSATYSGKISPVQFFWHSFDLAVQRFSDRHIDLPETLDSVTREAYSREEISAGFWFGDAKVPAPTLYSYVAPEPEGLADRPLPPGARWVAAGSSHSAYFDYDDLRRADDPVGAALEFLQSVYVSGSELAGWDTARLACWGGITDPILEREHPRWPEWPLKPR</sequence>
<name>A0ABV3FMK8_9NOCA</name>
<keyword evidence="2" id="KW-1185">Reference proteome</keyword>
<dbReference type="InterPro" id="IPR046038">
    <property type="entry name" value="DUF5996"/>
</dbReference>
<dbReference type="Proteomes" id="UP001551695">
    <property type="component" value="Unassembled WGS sequence"/>
</dbReference>
<evidence type="ECO:0000313" key="1">
    <source>
        <dbReference type="EMBL" id="MEV0706652.1"/>
    </source>
</evidence>
<evidence type="ECO:0000313" key="2">
    <source>
        <dbReference type="Proteomes" id="UP001551695"/>
    </source>
</evidence>
<reference evidence="1 2" key="1">
    <citation type="submission" date="2024-06" db="EMBL/GenBank/DDBJ databases">
        <title>The Natural Products Discovery Center: Release of the First 8490 Sequenced Strains for Exploring Actinobacteria Biosynthetic Diversity.</title>
        <authorList>
            <person name="Kalkreuter E."/>
            <person name="Kautsar S.A."/>
            <person name="Yang D."/>
            <person name="Bader C.D."/>
            <person name="Teijaro C.N."/>
            <person name="Fluegel L."/>
            <person name="Davis C.M."/>
            <person name="Simpson J.R."/>
            <person name="Lauterbach L."/>
            <person name="Steele A.D."/>
            <person name="Gui C."/>
            <person name="Meng S."/>
            <person name="Li G."/>
            <person name="Viehrig K."/>
            <person name="Ye F."/>
            <person name="Su P."/>
            <person name="Kiefer A.F."/>
            <person name="Nichols A."/>
            <person name="Cepeda A.J."/>
            <person name="Yan W."/>
            <person name="Fan B."/>
            <person name="Jiang Y."/>
            <person name="Adhikari A."/>
            <person name="Zheng C.-J."/>
            <person name="Schuster L."/>
            <person name="Cowan T.M."/>
            <person name="Smanski M.J."/>
            <person name="Chevrette M.G."/>
            <person name="De Carvalho L.P.S."/>
            <person name="Shen B."/>
        </authorList>
    </citation>
    <scope>NUCLEOTIDE SEQUENCE [LARGE SCALE GENOMIC DNA]</scope>
    <source>
        <strain evidence="1 2">NPDC050403</strain>
    </source>
</reference>
<protein>
    <submittedName>
        <fullName evidence="1">DUF5996 family protein</fullName>
    </submittedName>
</protein>